<dbReference type="EMBL" id="JARJLM010000268">
    <property type="protein sequence ID" value="MDF3834394.1"/>
    <property type="molecule type" value="Genomic_DNA"/>
</dbReference>
<comment type="caution">
    <text evidence="1">The sequence shown here is derived from an EMBL/GenBank/DDBJ whole genome shotgun (WGS) entry which is preliminary data.</text>
</comment>
<keyword evidence="2" id="KW-1185">Reference proteome</keyword>
<dbReference type="SUPFAM" id="SSF51182">
    <property type="entry name" value="RmlC-like cupins"/>
    <property type="match status" value="1"/>
</dbReference>
<evidence type="ECO:0000313" key="1">
    <source>
        <dbReference type="EMBL" id="MDF3834394.1"/>
    </source>
</evidence>
<proteinExistence type="predicted"/>
<evidence type="ECO:0000313" key="2">
    <source>
        <dbReference type="Proteomes" id="UP001216674"/>
    </source>
</evidence>
<sequence length="164" mass="17687">MTSTTFKTEFGSLEHYRKGGIELTQGSAQHYVFSNVFEVASQSAPYEKVVVGKNLEYVIETLRAEGVSPWFTCAHDEFAILLDGEARIDFIAPPQPVTAGQGTVPAGDAPAGKAMGHVILRKGHQALLPAGAAYRFTASRAGVLLVQTRIGELSVEKWADICLH</sequence>
<dbReference type="RefSeq" id="WP_276265481.1">
    <property type="nucleotide sequence ID" value="NZ_JARJLM010000268.1"/>
</dbReference>
<dbReference type="Gene3D" id="2.60.120.10">
    <property type="entry name" value="Jelly Rolls"/>
    <property type="match status" value="1"/>
</dbReference>
<dbReference type="InterPro" id="IPR011051">
    <property type="entry name" value="RmlC_Cupin_sf"/>
</dbReference>
<gene>
    <name evidence="1" type="ORF">P3W85_15735</name>
</gene>
<dbReference type="InterPro" id="IPR014710">
    <property type="entry name" value="RmlC-like_jellyroll"/>
</dbReference>
<name>A0ABT6AP44_9BURK</name>
<protein>
    <submittedName>
        <fullName evidence="1">Hydroxyquinol 1,2-dioxygenase</fullName>
    </submittedName>
</protein>
<organism evidence="1 2">
    <name type="scientific">Cupriavidus basilensis</name>
    <dbReference type="NCBI Taxonomy" id="68895"/>
    <lineage>
        <taxon>Bacteria</taxon>
        <taxon>Pseudomonadati</taxon>
        <taxon>Pseudomonadota</taxon>
        <taxon>Betaproteobacteria</taxon>
        <taxon>Burkholderiales</taxon>
        <taxon>Burkholderiaceae</taxon>
        <taxon>Cupriavidus</taxon>
    </lineage>
</organism>
<accession>A0ABT6AP44</accession>
<dbReference type="Proteomes" id="UP001216674">
    <property type="component" value="Unassembled WGS sequence"/>
</dbReference>
<reference evidence="1 2" key="1">
    <citation type="submission" date="2023-03" db="EMBL/GenBank/DDBJ databases">
        <title>Draft assemblies of triclosan tolerant bacteria isolated from returned activated sludge.</title>
        <authorList>
            <person name="Van Hamelsveld S."/>
        </authorList>
    </citation>
    <scope>NUCLEOTIDE SEQUENCE [LARGE SCALE GENOMIC DNA]</scope>
    <source>
        <strain evidence="1 2">GW210010_S58</strain>
    </source>
</reference>